<evidence type="ECO:0000313" key="3">
    <source>
        <dbReference type="Proteomes" id="UP000284842"/>
    </source>
</evidence>
<reference evidence="2 3" key="1">
    <citation type="journal article" date="2018" name="Evol. Lett.">
        <title>Horizontal gene cluster transfer increased hallucinogenic mushroom diversity.</title>
        <authorList>
            <person name="Reynolds H.T."/>
            <person name="Vijayakumar V."/>
            <person name="Gluck-Thaler E."/>
            <person name="Korotkin H.B."/>
            <person name="Matheny P.B."/>
            <person name="Slot J.C."/>
        </authorList>
    </citation>
    <scope>NUCLEOTIDE SEQUENCE [LARGE SCALE GENOMIC DNA]</scope>
    <source>
        <strain evidence="2 3">2629</strain>
    </source>
</reference>
<keyword evidence="3" id="KW-1185">Reference proteome</keyword>
<comment type="caution">
    <text evidence="2">The sequence shown here is derived from an EMBL/GenBank/DDBJ whole genome shotgun (WGS) entry which is preliminary data.</text>
</comment>
<protein>
    <submittedName>
        <fullName evidence="2">Uncharacterized protein</fullName>
    </submittedName>
</protein>
<proteinExistence type="predicted"/>
<organism evidence="2 3">
    <name type="scientific">Panaeolus cyanescens</name>
    <dbReference type="NCBI Taxonomy" id="181874"/>
    <lineage>
        <taxon>Eukaryota</taxon>
        <taxon>Fungi</taxon>
        <taxon>Dikarya</taxon>
        <taxon>Basidiomycota</taxon>
        <taxon>Agaricomycotina</taxon>
        <taxon>Agaricomycetes</taxon>
        <taxon>Agaricomycetidae</taxon>
        <taxon>Agaricales</taxon>
        <taxon>Agaricineae</taxon>
        <taxon>Galeropsidaceae</taxon>
        <taxon>Panaeolus</taxon>
    </lineage>
</organism>
<dbReference type="Proteomes" id="UP000284842">
    <property type="component" value="Unassembled WGS sequence"/>
</dbReference>
<dbReference type="AlphaFoldDB" id="A0A409YCV0"/>
<feature type="compositionally biased region" description="Low complexity" evidence="1">
    <location>
        <begin position="60"/>
        <end position="80"/>
    </location>
</feature>
<evidence type="ECO:0000313" key="2">
    <source>
        <dbReference type="EMBL" id="PPR00832.1"/>
    </source>
</evidence>
<dbReference type="EMBL" id="NHTK01001290">
    <property type="protein sequence ID" value="PPR00832.1"/>
    <property type="molecule type" value="Genomic_DNA"/>
</dbReference>
<feature type="region of interest" description="Disordered" evidence="1">
    <location>
        <begin position="223"/>
        <end position="260"/>
    </location>
</feature>
<name>A0A409YCV0_9AGAR</name>
<feature type="compositionally biased region" description="Acidic residues" evidence="1">
    <location>
        <begin position="229"/>
        <end position="246"/>
    </location>
</feature>
<feature type="region of interest" description="Disordered" evidence="1">
    <location>
        <begin position="45"/>
        <end position="86"/>
    </location>
</feature>
<evidence type="ECO:0000256" key="1">
    <source>
        <dbReference type="SAM" id="MobiDB-lite"/>
    </source>
</evidence>
<accession>A0A409YCV0</accession>
<sequence>MRSEAGYIFRRPSHGLCYLSTLILRTLRVLSILFEGFVSSLSTLSPNHVNMSPTPPPSTAGPSTSTNTNMSMSRNRSSSRGTRRARDPYKIRAHFVSLDDIPLEGDEVMYMTDPCPRSLKVGEEEDAWKRMLEMQDYAAKVSHFARPRQVERLRTVGFIRHMVPHQTLPQPTSSALDLSTGSATQVKGSKAAGKKRVRMVKAKVEVEEGEGVIPPTPEYVAMVHGHSEQEEEEEGESEQETDEDDPAEGHIYIGRGQMVN</sequence>
<gene>
    <name evidence="2" type="ORF">CVT24_000819</name>
</gene>
<dbReference type="InParanoid" id="A0A409YCV0"/>